<dbReference type="AlphaFoldDB" id="A0A6N7Q1Y7"/>
<dbReference type="RefSeq" id="WP_153825241.1">
    <property type="nucleotide sequence ID" value="NZ_WJIE01000033.1"/>
</dbReference>
<proteinExistence type="predicted"/>
<accession>A0A6N7Q1Y7</accession>
<gene>
    <name evidence="2" type="ORF">GF068_42145</name>
</gene>
<keyword evidence="3" id="KW-1185">Reference proteome</keyword>
<protein>
    <submittedName>
        <fullName evidence="2">Uncharacterized protein</fullName>
    </submittedName>
</protein>
<comment type="caution">
    <text evidence="2">The sequence shown here is derived from an EMBL/GenBank/DDBJ whole genome shotgun (WGS) entry which is preliminary data.</text>
</comment>
<sequence length="324" mass="36650">MDKWLPNERWYDNLDVLGSDYYQSTPGIHLDPNMDPGWRVALRTFIEHVTDLPSILFWANNFEKAGHVYAAQALRDRAHALTVPLDMPADTQPMVRWLLMDETRPALLVQAAREYEAKGYRAAGNTLRDRATLLRIARRRVDPAPEIVSPWIPKPGTSVPIARWYDDLDVLGSEGYQKNPGLHHENAIQGTAALDLMVKAASYNLGQVLRWAKEYEAAKLPVAAQAMRDRAATLLLPFDLGMSQAERNYAQVHFQYETRPLMLLEAARNLEAHGHELAGNALRERAALLRVASRRRRPSPEIVWPWPGLPEGQTPKPLPTQPQP</sequence>
<feature type="region of interest" description="Disordered" evidence="1">
    <location>
        <begin position="301"/>
        <end position="324"/>
    </location>
</feature>
<organism evidence="2 3">
    <name type="scientific">Polyangium spumosum</name>
    <dbReference type="NCBI Taxonomy" id="889282"/>
    <lineage>
        <taxon>Bacteria</taxon>
        <taxon>Pseudomonadati</taxon>
        <taxon>Myxococcota</taxon>
        <taxon>Polyangia</taxon>
        <taxon>Polyangiales</taxon>
        <taxon>Polyangiaceae</taxon>
        <taxon>Polyangium</taxon>
    </lineage>
</organism>
<dbReference type="EMBL" id="WJIE01000033">
    <property type="protein sequence ID" value="MRG98472.1"/>
    <property type="molecule type" value="Genomic_DNA"/>
</dbReference>
<evidence type="ECO:0000256" key="1">
    <source>
        <dbReference type="SAM" id="MobiDB-lite"/>
    </source>
</evidence>
<evidence type="ECO:0000313" key="3">
    <source>
        <dbReference type="Proteomes" id="UP000440224"/>
    </source>
</evidence>
<dbReference type="Proteomes" id="UP000440224">
    <property type="component" value="Unassembled WGS sequence"/>
</dbReference>
<reference evidence="2 3" key="1">
    <citation type="submission" date="2019-10" db="EMBL/GenBank/DDBJ databases">
        <title>A soil myxobacterium in the family Polyangiaceae.</title>
        <authorList>
            <person name="Li Y."/>
            <person name="Wang J."/>
        </authorList>
    </citation>
    <scope>NUCLEOTIDE SEQUENCE [LARGE SCALE GENOMIC DNA]</scope>
    <source>
        <strain evidence="2 3">DSM 14734</strain>
    </source>
</reference>
<evidence type="ECO:0000313" key="2">
    <source>
        <dbReference type="EMBL" id="MRG98472.1"/>
    </source>
</evidence>
<name>A0A6N7Q1Y7_9BACT</name>